<sequence length="93" mass="9912">MALAIGVALLDLGIQGTHISNQSLFYPLRPDARSRLNTAYMTSYFASGSLGSALSAVSYAHWGWSGVCLLGALFPAAGFLVWIVEIVRHRTAG</sequence>
<evidence type="ECO:0000313" key="3">
    <source>
        <dbReference type="Proteomes" id="UP001597018"/>
    </source>
</evidence>
<keyword evidence="1" id="KW-1133">Transmembrane helix</keyword>
<evidence type="ECO:0000256" key="1">
    <source>
        <dbReference type="SAM" id="Phobius"/>
    </source>
</evidence>
<dbReference type="Proteomes" id="UP001597018">
    <property type="component" value="Unassembled WGS sequence"/>
</dbReference>
<reference evidence="3" key="1">
    <citation type="journal article" date="2019" name="Int. J. Syst. Evol. Microbiol.">
        <title>The Global Catalogue of Microorganisms (GCM) 10K type strain sequencing project: providing services to taxonomists for standard genome sequencing and annotation.</title>
        <authorList>
            <consortium name="The Broad Institute Genomics Platform"/>
            <consortium name="The Broad Institute Genome Sequencing Center for Infectious Disease"/>
            <person name="Wu L."/>
            <person name="Ma J."/>
        </authorList>
    </citation>
    <scope>NUCLEOTIDE SEQUENCE [LARGE SCALE GENOMIC DNA]</scope>
    <source>
        <strain evidence="3">CCUG 56401</strain>
    </source>
</reference>
<dbReference type="InterPro" id="IPR036259">
    <property type="entry name" value="MFS_trans_sf"/>
</dbReference>
<keyword evidence="1" id="KW-0812">Transmembrane</keyword>
<organism evidence="2 3">
    <name type="scientific">Saccharopolyspora rosea</name>
    <dbReference type="NCBI Taxonomy" id="524884"/>
    <lineage>
        <taxon>Bacteria</taxon>
        <taxon>Bacillati</taxon>
        <taxon>Actinomycetota</taxon>
        <taxon>Actinomycetes</taxon>
        <taxon>Pseudonocardiales</taxon>
        <taxon>Pseudonocardiaceae</taxon>
        <taxon>Saccharopolyspora</taxon>
    </lineage>
</organism>
<protein>
    <submittedName>
        <fullName evidence="2">Uncharacterized protein</fullName>
    </submittedName>
</protein>
<proteinExistence type="predicted"/>
<feature type="transmembrane region" description="Helical" evidence="1">
    <location>
        <begin position="62"/>
        <end position="84"/>
    </location>
</feature>
<dbReference type="PANTHER" id="PTHR42910">
    <property type="entry name" value="TRANSPORTER SCO4007-RELATED"/>
    <property type="match status" value="1"/>
</dbReference>
<dbReference type="EMBL" id="JBHTIW010000003">
    <property type="protein sequence ID" value="MFD0919521.1"/>
    <property type="molecule type" value="Genomic_DNA"/>
</dbReference>
<dbReference type="SUPFAM" id="SSF103473">
    <property type="entry name" value="MFS general substrate transporter"/>
    <property type="match status" value="1"/>
</dbReference>
<accession>A0ABW3FLY8</accession>
<name>A0ABW3FLY8_9PSEU</name>
<comment type="caution">
    <text evidence="2">The sequence shown here is derived from an EMBL/GenBank/DDBJ whole genome shotgun (WGS) entry which is preliminary data.</text>
</comment>
<dbReference type="RefSeq" id="WP_263252638.1">
    <property type="nucleotide sequence ID" value="NZ_BAABLT010000001.1"/>
</dbReference>
<evidence type="ECO:0000313" key="2">
    <source>
        <dbReference type="EMBL" id="MFD0919521.1"/>
    </source>
</evidence>
<keyword evidence="1" id="KW-0472">Membrane</keyword>
<dbReference type="Gene3D" id="1.20.1250.20">
    <property type="entry name" value="MFS general substrate transporter like domains"/>
    <property type="match status" value="1"/>
</dbReference>
<gene>
    <name evidence="2" type="ORF">ACFQ16_07180</name>
</gene>
<keyword evidence="3" id="KW-1185">Reference proteome</keyword>
<dbReference type="PANTHER" id="PTHR42910:SF1">
    <property type="entry name" value="MAJOR FACILITATOR SUPERFAMILY (MFS) PROFILE DOMAIN-CONTAINING PROTEIN"/>
    <property type="match status" value="1"/>
</dbReference>